<protein>
    <submittedName>
        <fullName evidence="2">Acetoin dehydrogenase E2 subunit dihydrolipoyllysine-residue acetyltransferase</fullName>
    </submittedName>
</protein>
<dbReference type="Proteomes" id="UP000054935">
    <property type="component" value="Unassembled WGS sequence"/>
</dbReference>
<evidence type="ECO:0000313" key="2">
    <source>
        <dbReference type="EMBL" id="CUH80413.1"/>
    </source>
</evidence>
<dbReference type="InterPro" id="IPR050471">
    <property type="entry name" value="AB_hydrolase"/>
</dbReference>
<dbReference type="SUPFAM" id="SSF53474">
    <property type="entry name" value="alpha/beta-Hydrolases"/>
    <property type="match status" value="1"/>
</dbReference>
<keyword evidence="2" id="KW-0808">Transferase</keyword>
<dbReference type="RefSeq" id="WP_058248450.1">
    <property type="nucleotide sequence ID" value="NZ_CYSE01000005.1"/>
</dbReference>
<dbReference type="Gene3D" id="3.40.50.1820">
    <property type="entry name" value="alpha/beta hydrolase"/>
    <property type="match status" value="1"/>
</dbReference>
<gene>
    <name evidence="2" type="ORF">TRN7648_02975</name>
</gene>
<accession>A0A0P1GFV0</accession>
<sequence length="239" mass="25245">MAGSVLFCHGMPGSAADARLLAAGNPEWRVVPLALLDHAPGDVVKALPGGHGPAHVVGFSIGAMAAMRLAAQVPERVERLTLVSAAAPLSLGDFLPHMAGKPVFEMAMRRPRALAAMTWGQGALGRVAPGAMIKALFAQAGEMERTLLADPEFRAVLTAGFSESFGAKRAAYLDYLRAYVSDWAGLLAQVRCPVDLWHGSKDTWSPLAMATALQAQFEGASLTMVDGAEHYSTLARVRL</sequence>
<dbReference type="Pfam" id="PF12697">
    <property type="entry name" value="Abhydrolase_6"/>
    <property type="match status" value="1"/>
</dbReference>
<dbReference type="STRING" id="441103.TRN7648_02975"/>
<feature type="domain" description="AB hydrolase-1" evidence="1">
    <location>
        <begin position="5"/>
        <end position="233"/>
    </location>
</feature>
<dbReference type="OrthoDB" id="8680283at2"/>
<dbReference type="AlphaFoldDB" id="A0A0P1GFV0"/>
<reference evidence="2 3" key="1">
    <citation type="submission" date="2015-09" db="EMBL/GenBank/DDBJ databases">
        <authorList>
            <consortium name="Swine Surveillance"/>
        </authorList>
    </citation>
    <scope>NUCLEOTIDE SEQUENCE [LARGE SCALE GENOMIC DNA]</scope>
    <source>
        <strain evidence="2 3">CECT 7648</strain>
    </source>
</reference>
<keyword evidence="3" id="KW-1185">Reference proteome</keyword>
<dbReference type="GO" id="GO:0016740">
    <property type="term" value="F:transferase activity"/>
    <property type="evidence" value="ECO:0007669"/>
    <property type="project" value="UniProtKB-KW"/>
</dbReference>
<dbReference type="PANTHER" id="PTHR43433:SF10">
    <property type="entry name" value="AB HYDROLASE-1 DOMAIN-CONTAINING PROTEIN"/>
    <property type="match status" value="1"/>
</dbReference>
<evidence type="ECO:0000313" key="3">
    <source>
        <dbReference type="Proteomes" id="UP000054935"/>
    </source>
</evidence>
<dbReference type="InterPro" id="IPR000073">
    <property type="entry name" value="AB_hydrolase_1"/>
</dbReference>
<organism evidence="2 3">
    <name type="scientific">Tropicibacter naphthalenivorans</name>
    <dbReference type="NCBI Taxonomy" id="441103"/>
    <lineage>
        <taxon>Bacteria</taxon>
        <taxon>Pseudomonadati</taxon>
        <taxon>Pseudomonadota</taxon>
        <taxon>Alphaproteobacteria</taxon>
        <taxon>Rhodobacterales</taxon>
        <taxon>Roseobacteraceae</taxon>
        <taxon>Tropicibacter</taxon>
    </lineage>
</organism>
<evidence type="ECO:0000259" key="1">
    <source>
        <dbReference type="Pfam" id="PF12697"/>
    </source>
</evidence>
<name>A0A0P1GFV0_9RHOB</name>
<dbReference type="EMBL" id="CYSE01000005">
    <property type="protein sequence ID" value="CUH80413.1"/>
    <property type="molecule type" value="Genomic_DNA"/>
</dbReference>
<dbReference type="PANTHER" id="PTHR43433">
    <property type="entry name" value="HYDROLASE, ALPHA/BETA FOLD FAMILY PROTEIN"/>
    <property type="match status" value="1"/>
</dbReference>
<proteinExistence type="predicted"/>
<dbReference type="InterPro" id="IPR029058">
    <property type="entry name" value="AB_hydrolase_fold"/>
</dbReference>